<evidence type="ECO:0000256" key="1">
    <source>
        <dbReference type="SAM" id="SignalP"/>
    </source>
</evidence>
<protein>
    <submittedName>
        <fullName evidence="2">DUF1120 domain-containing protein</fullName>
    </submittedName>
</protein>
<name>A0AAP0SMZ4_9PSED</name>
<dbReference type="InterPro" id="IPR010546">
    <property type="entry name" value="DUF1120"/>
</dbReference>
<feature type="chain" id="PRO_5043014089" evidence="1">
    <location>
        <begin position="22"/>
        <end position="212"/>
    </location>
</feature>
<dbReference type="Pfam" id="PF06551">
    <property type="entry name" value="DUF1120"/>
    <property type="match status" value="1"/>
</dbReference>
<keyword evidence="3" id="KW-1185">Reference proteome</keyword>
<accession>A0AAP0SMZ4</accession>
<dbReference type="KEGG" id="pdw:BV82_0787"/>
<dbReference type="Proteomes" id="UP000027121">
    <property type="component" value="Chromosome"/>
</dbReference>
<evidence type="ECO:0000313" key="2">
    <source>
        <dbReference type="EMBL" id="KDO01828.1"/>
    </source>
</evidence>
<keyword evidence="1" id="KW-0732">Signal</keyword>
<organism evidence="2 3">
    <name type="scientific">Pseudomonas donghuensis</name>
    <dbReference type="NCBI Taxonomy" id="1163398"/>
    <lineage>
        <taxon>Bacteria</taxon>
        <taxon>Pseudomonadati</taxon>
        <taxon>Pseudomonadota</taxon>
        <taxon>Gammaproteobacteria</taxon>
        <taxon>Pseudomonadales</taxon>
        <taxon>Pseudomonadaceae</taxon>
        <taxon>Pseudomonas</taxon>
    </lineage>
</organism>
<gene>
    <name evidence="2" type="ORF">BV82_0787</name>
</gene>
<reference evidence="2 3" key="2">
    <citation type="journal article" date="2016" name="Front. Microbiol.">
        <title>When Genome-Based Approach Meets the 'Old but Good': Revealing Genes Involved in the Antibacterial Activity of Pseudomonas sp. P482 against Soft Rot Pathogens.</title>
        <authorList>
            <person name="Krzyzanowska D.M."/>
            <person name="Ossowicki A."/>
            <person name="Rajewska M."/>
            <person name="Maciag T."/>
            <person name="Jablonska M."/>
            <person name="Obuchowski M."/>
            <person name="Heeb S."/>
            <person name="Jafra S."/>
        </authorList>
    </citation>
    <scope>NUCLEOTIDE SEQUENCE [LARGE SCALE GENOMIC DNA]</scope>
    <source>
        <strain evidence="2 3">P482</strain>
    </source>
</reference>
<proteinExistence type="predicted"/>
<dbReference type="EMBL" id="CP071706">
    <property type="protein sequence ID" value="KDO01828.1"/>
    <property type="molecule type" value="Genomic_DNA"/>
</dbReference>
<feature type="signal peptide" evidence="1">
    <location>
        <begin position="1"/>
        <end position="21"/>
    </location>
</feature>
<dbReference type="RefSeq" id="WP_051636705.1">
    <property type="nucleotide sequence ID" value="NZ_CP071706.1"/>
</dbReference>
<sequence>MKTSVLSLAALLCLATTHAMAATTDLTVTGTITPTACTPTLSNGGQVDYGVVSLANLGETGNYYLLPAKNLSFAIECSAPTSIAVIASDNRRDSAPSESNRFGLGMHEDQQLGNFFIRWINGGTLVDGETGYHLDSLDGGTSWIPASTLILSDFGKDSGFRASFANQPSPSAPSAVTSVSINLEVNGFLNKSLTLTDNAQLDGSATLEVVYL</sequence>
<evidence type="ECO:0000313" key="3">
    <source>
        <dbReference type="Proteomes" id="UP000027121"/>
    </source>
</evidence>
<dbReference type="GeneID" id="98282171"/>
<dbReference type="AlphaFoldDB" id="A0AAP0SMZ4"/>
<reference evidence="2 3" key="1">
    <citation type="journal article" date="2014" name="Genome Announc.">
        <title>Genome Sequence of Pseudomonas sp. Strain P482, a Tomato Rhizosphere Isolate with Broad-Spectrum Antimicrobial Activity.</title>
        <authorList>
            <person name="Krzyzanowska D.M."/>
            <person name="Ossowicki A."/>
            <person name="Jafra S."/>
        </authorList>
    </citation>
    <scope>NUCLEOTIDE SEQUENCE [LARGE SCALE GENOMIC DNA]</scope>
    <source>
        <strain evidence="2 3">P482</strain>
    </source>
</reference>